<feature type="transmembrane region" description="Helical" evidence="7">
    <location>
        <begin position="128"/>
        <end position="146"/>
    </location>
</feature>
<evidence type="ECO:0000256" key="6">
    <source>
        <dbReference type="SAM" id="MobiDB-lite"/>
    </source>
</evidence>
<dbReference type="EMBL" id="CAJVAX010000001">
    <property type="protein sequence ID" value="CAG7600741.1"/>
    <property type="molecule type" value="Genomic_DNA"/>
</dbReference>
<dbReference type="RefSeq" id="WP_251512364.1">
    <property type="nucleotide sequence ID" value="NZ_CAJVAX010000001.1"/>
</dbReference>
<comment type="caution">
    <text evidence="9">The sequence shown here is derived from an EMBL/GenBank/DDBJ whole genome shotgun (WGS) entry which is preliminary data.</text>
</comment>
<evidence type="ECO:0000256" key="3">
    <source>
        <dbReference type="ARBA" id="ARBA00022692"/>
    </source>
</evidence>
<comment type="subcellular location">
    <subcellularLocation>
        <location evidence="1">Cell membrane</location>
        <topology evidence="1">Multi-pass membrane protein</topology>
    </subcellularLocation>
</comment>
<dbReference type="PANTHER" id="PTHR36115">
    <property type="entry name" value="PROLINE-RICH ANTIGEN HOMOLOG-RELATED"/>
    <property type="match status" value="1"/>
</dbReference>
<evidence type="ECO:0000259" key="8">
    <source>
        <dbReference type="Pfam" id="PF06271"/>
    </source>
</evidence>
<accession>A0A9W4EC41</accession>
<dbReference type="Pfam" id="PF06271">
    <property type="entry name" value="RDD"/>
    <property type="match status" value="1"/>
</dbReference>
<name>A0A9W4EC41_9ACTN</name>
<proteinExistence type="predicted"/>
<dbReference type="Proteomes" id="UP001153328">
    <property type="component" value="Unassembled WGS sequence"/>
</dbReference>
<feature type="region of interest" description="Disordered" evidence="6">
    <location>
        <begin position="1"/>
        <end position="55"/>
    </location>
</feature>
<evidence type="ECO:0000256" key="7">
    <source>
        <dbReference type="SAM" id="Phobius"/>
    </source>
</evidence>
<evidence type="ECO:0000256" key="5">
    <source>
        <dbReference type="ARBA" id="ARBA00023136"/>
    </source>
</evidence>
<dbReference type="InterPro" id="IPR010432">
    <property type="entry name" value="RDD"/>
</dbReference>
<feature type="domain" description="RDD" evidence="8">
    <location>
        <begin position="64"/>
        <end position="212"/>
    </location>
</feature>
<reference evidence="9" key="1">
    <citation type="submission" date="2021-06" db="EMBL/GenBank/DDBJ databases">
        <authorList>
            <person name="Arsene-Ploetze F."/>
        </authorList>
    </citation>
    <scope>NUCLEOTIDE SEQUENCE</scope>
    <source>
        <strain evidence="9">SBRY1</strain>
    </source>
</reference>
<dbReference type="SUPFAM" id="SSF81995">
    <property type="entry name" value="beta-sandwich domain of Sec23/24"/>
    <property type="match status" value="1"/>
</dbReference>
<keyword evidence="5 7" id="KW-0472">Membrane</keyword>
<evidence type="ECO:0000256" key="1">
    <source>
        <dbReference type="ARBA" id="ARBA00004651"/>
    </source>
</evidence>
<keyword evidence="3 7" id="KW-0812">Transmembrane</keyword>
<keyword evidence="10" id="KW-1185">Reference proteome</keyword>
<dbReference type="InterPro" id="IPR051791">
    <property type="entry name" value="Pra-immunoreactive"/>
</dbReference>
<organism evidence="9 10">
    <name type="scientific">Actinacidiphila bryophytorum</name>
    <dbReference type="NCBI Taxonomy" id="1436133"/>
    <lineage>
        <taxon>Bacteria</taxon>
        <taxon>Bacillati</taxon>
        <taxon>Actinomycetota</taxon>
        <taxon>Actinomycetes</taxon>
        <taxon>Kitasatosporales</taxon>
        <taxon>Streptomycetaceae</taxon>
        <taxon>Actinacidiphila</taxon>
    </lineage>
</organism>
<sequence length="222" mass="23782">MSQPPGPPNPYGGQPQQPYGQPYPPGIPQQPSYGQQPGYGGYPQQPPYGAYPQPGGLPPGMPPLASWGARLGAFLLDFLIVQLVPTGLVLAGDLPHAVKVQDAKDKCADQGITAANCDLPSMPGSGHALVWIGIVLGLAAFVFLSYREGKTGQTPGKKIVGIRLLREADGSALGFGRAFGRRWLHYLDGIPCGLGYLWPLWDGKNQTWADKMVHTVVIRDQF</sequence>
<feature type="compositionally biased region" description="Pro residues" evidence="6">
    <location>
        <begin position="1"/>
        <end position="10"/>
    </location>
</feature>
<gene>
    <name evidence="9" type="ORF">SBRY_10355</name>
</gene>
<keyword evidence="2" id="KW-1003">Cell membrane</keyword>
<dbReference type="GO" id="GO:0005886">
    <property type="term" value="C:plasma membrane"/>
    <property type="evidence" value="ECO:0007669"/>
    <property type="project" value="UniProtKB-SubCell"/>
</dbReference>
<evidence type="ECO:0000256" key="2">
    <source>
        <dbReference type="ARBA" id="ARBA00022475"/>
    </source>
</evidence>
<evidence type="ECO:0000313" key="9">
    <source>
        <dbReference type="EMBL" id="CAG7600741.1"/>
    </source>
</evidence>
<dbReference type="PANTHER" id="PTHR36115:SF6">
    <property type="entry name" value="PROLINE-RICH ANTIGEN HOMOLOG"/>
    <property type="match status" value="1"/>
</dbReference>
<protein>
    <submittedName>
        <fullName evidence="9">Uncharacterized membrane protein YckC, RDD family</fullName>
    </submittedName>
</protein>
<dbReference type="AlphaFoldDB" id="A0A9W4EC41"/>
<evidence type="ECO:0000313" key="10">
    <source>
        <dbReference type="Proteomes" id="UP001153328"/>
    </source>
</evidence>
<keyword evidence="4 7" id="KW-1133">Transmembrane helix</keyword>
<evidence type="ECO:0000256" key="4">
    <source>
        <dbReference type="ARBA" id="ARBA00022989"/>
    </source>
</evidence>
<feature type="compositionally biased region" description="Low complexity" evidence="6">
    <location>
        <begin position="11"/>
        <end position="20"/>
    </location>
</feature>